<keyword evidence="4" id="KW-0444">Lipid biosynthesis</keyword>
<keyword evidence="8" id="KW-0443">Lipid metabolism</keyword>
<evidence type="ECO:0000256" key="11">
    <source>
        <dbReference type="ARBA" id="ARBA00023264"/>
    </source>
</evidence>
<name>A0A6G1JNH5_9PLEO</name>
<keyword evidence="10" id="KW-0594">Phospholipid biosynthesis</keyword>
<evidence type="ECO:0000256" key="6">
    <source>
        <dbReference type="ARBA" id="ARBA00022692"/>
    </source>
</evidence>
<dbReference type="Proteomes" id="UP000799291">
    <property type="component" value="Unassembled WGS sequence"/>
</dbReference>
<evidence type="ECO:0000256" key="10">
    <source>
        <dbReference type="ARBA" id="ARBA00023209"/>
    </source>
</evidence>
<evidence type="ECO:0000256" key="12">
    <source>
        <dbReference type="ARBA" id="ARBA00023315"/>
    </source>
</evidence>
<evidence type="ECO:0000256" key="8">
    <source>
        <dbReference type="ARBA" id="ARBA00023098"/>
    </source>
</evidence>
<evidence type="ECO:0000256" key="14">
    <source>
        <dbReference type="SAM" id="Phobius"/>
    </source>
</evidence>
<feature type="transmembrane region" description="Helical" evidence="14">
    <location>
        <begin position="358"/>
        <end position="379"/>
    </location>
</feature>
<accession>A0A6G1JNH5</accession>
<evidence type="ECO:0000256" key="4">
    <source>
        <dbReference type="ARBA" id="ARBA00022516"/>
    </source>
</evidence>
<dbReference type="InterPro" id="IPR021261">
    <property type="entry name" value="GPCAT"/>
</dbReference>
<feature type="compositionally biased region" description="Basic residues" evidence="13">
    <location>
        <begin position="9"/>
        <end position="19"/>
    </location>
</feature>
<evidence type="ECO:0000256" key="7">
    <source>
        <dbReference type="ARBA" id="ARBA00022989"/>
    </source>
</evidence>
<feature type="transmembrane region" description="Helical" evidence="14">
    <location>
        <begin position="307"/>
        <end position="327"/>
    </location>
</feature>
<evidence type="ECO:0000256" key="3">
    <source>
        <dbReference type="ARBA" id="ARBA00019082"/>
    </source>
</evidence>
<keyword evidence="7 14" id="KW-1133">Transmembrane helix</keyword>
<feature type="transmembrane region" description="Helical" evidence="14">
    <location>
        <begin position="420"/>
        <end position="441"/>
    </location>
</feature>
<feature type="region of interest" description="Disordered" evidence="13">
    <location>
        <begin position="1"/>
        <end position="99"/>
    </location>
</feature>
<keyword evidence="12" id="KW-0012">Acyltransferase</keyword>
<evidence type="ECO:0000256" key="1">
    <source>
        <dbReference type="ARBA" id="ARBA00004141"/>
    </source>
</evidence>
<sequence length="527" mass="60031">MAVGSPPRQHLKRPLHRRTPSNLDVVLEETAVMAAQDGANHPKSKSQPELGVSDLSSRPLPGDSTHAGSSLLGDNPPSTPGLSRSTSFSNSSAYMDDSDADDTSFFPPVERLTMFDFIENLALTQRVEKIQNSISTQTERLKRVARERSQNTRDRAVEEWRRRVPTEGEQLDKYKKRMRQSVDRLSERWASTTAVTTREKASFIAAVMNIFVSGYLVGGRPEWFPLWYGAQLSYFMPIRWYTYHKKGYHYFLADLCYFVNLLLVLSIWIFPSSKRLFISTYCLAYGNNAIAIVMWRNSLVFHSMDKVVSLFIHIMPCVTLHCIVHLLSPGYQQQRFPAIFNIRNSSPDSPHHYNLPQMVVWATIPYAVWQLSYHTLITVRRREKIAAGRPTSFTWLRKSYANTAIGKLVISLPNSLQEPAFMLIQYSYACLTMIPCPLWFWSRWASGVFLTVVFIWSTYNGANYYIEVFGKRFQKELEALKKDVAKWQNSPDGAVGPTPSESSVKDIPPLEGSTAAKPADGEARERK</sequence>
<protein>
    <recommendedName>
        <fullName evidence="3">Glycerophosphocholine acyltransferase 1</fullName>
    </recommendedName>
</protein>
<keyword evidence="9 14" id="KW-0472">Membrane</keyword>
<evidence type="ECO:0000313" key="16">
    <source>
        <dbReference type="Proteomes" id="UP000799291"/>
    </source>
</evidence>
<evidence type="ECO:0000256" key="9">
    <source>
        <dbReference type="ARBA" id="ARBA00023136"/>
    </source>
</evidence>
<proteinExistence type="inferred from homology"/>
<dbReference type="EMBL" id="MU005569">
    <property type="protein sequence ID" value="KAF2691675.1"/>
    <property type="molecule type" value="Genomic_DNA"/>
</dbReference>
<dbReference type="PANTHER" id="PTHR31201:SF1">
    <property type="entry name" value="GLYCEROPHOSPHOCHOLINE ACYLTRANSFERASE 1"/>
    <property type="match status" value="1"/>
</dbReference>
<feature type="transmembrane region" description="Helical" evidence="14">
    <location>
        <begin position="447"/>
        <end position="466"/>
    </location>
</feature>
<reference evidence="15" key="1">
    <citation type="journal article" date="2020" name="Stud. Mycol.">
        <title>101 Dothideomycetes genomes: a test case for predicting lifestyles and emergence of pathogens.</title>
        <authorList>
            <person name="Haridas S."/>
            <person name="Albert R."/>
            <person name="Binder M."/>
            <person name="Bloem J."/>
            <person name="Labutti K."/>
            <person name="Salamov A."/>
            <person name="Andreopoulos B."/>
            <person name="Baker S."/>
            <person name="Barry K."/>
            <person name="Bills G."/>
            <person name="Bluhm B."/>
            <person name="Cannon C."/>
            <person name="Castanera R."/>
            <person name="Culley D."/>
            <person name="Daum C."/>
            <person name="Ezra D."/>
            <person name="Gonzalez J."/>
            <person name="Henrissat B."/>
            <person name="Kuo A."/>
            <person name="Liang C."/>
            <person name="Lipzen A."/>
            <person name="Lutzoni F."/>
            <person name="Magnuson J."/>
            <person name="Mondo S."/>
            <person name="Nolan M."/>
            <person name="Ohm R."/>
            <person name="Pangilinan J."/>
            <person name="Park H.-J."/>
            <person name="Ramirez L."/>
            <person name="Alfaro M."/>
            <person name="Sun H."/>
            <person name="Tritt A."/>
            <person name="Yoshinaga Y."/>
            <person name="Zwiers L.-H."/>
            <person name="Turgeon B."/>
            <person name="Goodwin S."/>
            <person name="Spatafora J."/>
            <person name="Crous P."/>
            <person name="Grigoriev I."/>
        </authorList>
    </citation>
    <scope>NUCLEOTIDE SEQUENCE</scope>
    <source>
        <strain evidence="15">CBS 122367</strain>
    </source>
</reference>
<dbReference type="AlphaFoldDB" id="A0A6G1JNH5"/>
<keyword evidence="6 14" id="KW-0812">Transmembrane</keyword>
<keyword evidence="16" id="KW-1185">Reference proteome</keyword>
<dbReference type="Pfam" id="PF10998">
    <property type="entry name" value="DUF2838"/>
    <property type="match status" value="1"/>
</dbReference>
<keyword evidence="11" id="KW-1208">Phospholipid metabolism</keyword>
<gene>
    <name evidence="15" type="ORF">K458DRAFT_381518</name>
</gene>
<comment type="similarity">
    <text evidence="2">Belongs to the GPC1 family.</text>
</comment>
<dbReference type="GO" id="GO:0016020">
    <property type="term" value="C:membrane"/>
    <property type="evidence" value="ECO:0007669"/>
    <property type="project" value="UniProtKB-SubCell"/>
</dbReference>
<dbReference type="GO" id="GO:0016746">
    <property type="term" value="F:acyltransferase activity"/>
    <property type="evidence" value="ECO:0007669"/>
    <property type="project" value="UniProtKB-KW"/>
</dbReference>
<evidence type="ECO:0000313" key="15">
    <source>
        <dbReference type="EMBL" id="KAF2691675.1"/>
    </source>
</evidence>
<feature type="transmembrane region" description="Helical" evidence="14">
    <location>
        <begin position="248"/>
        <end position="270"/>
    </location>
</feature>
<comment type="subcellular location">
    <subcellularLocation>
        <location evidence="1">Membrane</location>
        <topology evidence="1">Multi-pass membrane protein</topology>
    </subcellularLocation>
</comment>
<keyword evidence="5" id="KW-0808">Transferase</keyword>
<evidence type="ECO:0000256" key="13">
    <source>
        <dbReference type="SAM" id="MobiDB-lite"/>
    </source>
</evidence>
<dbReference type="OrthoDB" id="406287at2759"/>
<evidence type="ECO:0000256" key="2">
    <source>
        <dbReference type="ARBA" id="ARBA00006675"/>
    </source>
</evidence>
<evidence type="ECO:0000256" key="5">
    <source>
        <dbReference type="ARBA" id="ARBA00022679"/>
    </source>
</evidence>
<organism evidence="15 16">
    <name type="scientific">Lentithecium fluviatile CBS 122367</name>
    <dbReference type="NCBI Taxonomy" id="1168545"/>
    <lineage>
        <taxon>Eukaryota</taxon>
        <taxon>Fungi</taxon>
        <taxon>Dikarya</taxon>
        <taxon>Ascomycota</taxon>
        <taxon>Pezizomycotina</taxon>
        <taxon>Dothideomycetes</taxon>
        <taxon>Pleosporomycetidae</taxon>
        <taxon>Pleosporales</taxon>
        <taxon>Massarineae</taxon>
        <taxon>Lentitheciaceae</taxon>
        <taxon>Lentithecium</taxon>
    </lineage>
</organism>
<dbReference type="PANTHER" id="PTHR31201">
    <property type="entry name" value="OS01G0585100 PROTEIN"/>
    <property type="match status" value="1"/>
</dbReference>
<feature type="transmembrane region" description="Helical" evidence="14">
    <location>
        <begin position="276"/>
        <end position="295"/>
    </location>
</feature>
<feature type="region of interest" description="Disordered" evidence="13">
    <location>
        <begin position="488"/>
        <end position="527"/>
    </location>
</feature>
<dbReference type="GO" id="GO:0006656">
    <property type="term" value="P:phosphatidylcholine biosynthetic process"/>
    <property type="evidence" value="ECO:0007669"/>
    <property type="project" value="TreeGrafter"/>
</dbReference>